<dbReference type="EMBL" id="CP027433">
    <property type="protein sequence ID" value="AVM00340.1"/>
    <property type="molecule type" value="Genomic_DNA"/>
</dbReference>
<name>A0A2S0KF72_9ACTN</name>
<dbReference type="InterPro" id="IPR029063">
    <property type="entry name" value="SAM-dependent_MTases_sf"/>
</dbReference>
<proteinExistence type="predicted"/>
<dbReference type="GO" id="GO:0008168">
    <property type="term" value="F:methyltransferase activity"/>
    <property type="evidence" value="ECO:0007669"/>
    <property type="project" value="UniProtKB-KW"/>
</dbReference>
<dbReference type="KEGG" id="git:C6V83_08715"/>
<evidence type="ECO:0000259" key="2">
    <source>
        <dbReference type="Pfam" id="PF13649"/>
    </source>
</evidence>
<feature type="domain" description="Methyltransferase" evidence="2">
    <location>
        <begin position="47"/>
        <end position="136"/>
    </location>
</feature>
<keyword evidence="4" id="KW-1185">Reference proteome</keyword>
<evidence type="ECO:0000256" key="1">
    <source>
        <dbReference type="ARBA" id="ARBA00022679"/>
    </source>
</evidence>
<dbReference type="InterPro" id="IPR041698">
    <property type="entry name" value="Methyltransf_25"/>
</dbReference>
<evidence type="ECO:0000313" key="4">
    <source>
        <dbReference type="Proteomes" id="UP000239814"/>
    </source>
</evidence>
<evidence type="ECO:0000313" key="3">
    <source>
        <dbReference type="EMBL" id="AVM00340.1"/>
    </source>
</evidence>
<dbReference type="Pfam" id="PF13649">
    <property type="entry name" value="Methyltransf_25"/>
    <property type="match status" value="1"/>
</dbReference>
<dbReference type="AlphaFoldDB" id="A0A2S0KF72"/>
<gene>
    <name evidence="3" type="ORF">C6V83_08715</name>
</gene>
<reference evidence="3 4" key="1">
    <citation type="submission" date="2018-03" db="EMBL/GenBank/DDBJ databases">
        <title>Characteristics and genome of n-alkane degrading marine bacteria Gordonia iterans isolated from crude oil contaminated in Tae-an, South Korea.</title>
        <authorList>
            <person name="Lee S.-S."/>
            <person name="Kim H."/>
        </authorList>
    </citation>
    <scope>NUCLEOTIDE SEQUENCE [LARGE SCALE GENOMIC DNA]</scope>
    <source>
        <strain evidence="3 4">Co17</strain>
    </source>
</reference>
<dbReference type="GO" id="GO:0032259">
    <property type="term" value="P:methylation"/>
    <property type="evidence" value="ECO:0007669"/>
    <property type="project" value="UniProtKB-KW"/>
</dbReference>
<dbReference type="SUPFAM" id="SSF53335">
    <property type="entry name" value="S-adenosyl-L-methionine-dependent methyltransferases"/>
    <property type="match status" value="1"/>
</dbReference>
<protein>
    <submittedName>
        <fullName evidence="3">SAM-dependent methyltransferase</fullName>
    </submittedName>
</protein>
<dbReference type="RefSeq" id="WP_105942068.1">
    <property type="nucleotide sequence ID" value="NZ_CP027433.1"/>
</dbReference>
<dbReference type="PANTHER" id="PTHR43861">
    <property type="entry name" value="TRANS-ACONITATE 2-METHYLTRANSFERASE-RELATED"/>
    <property type="match status" value="1"/>
</dbReference>
<dbReference type="Gene3D" id="3.40.50.150">
    <property type="entry name" value="Vaccinia Virus protein VP39"/>
    <property type="match status" value="1"/>
</dbReference>
<dbReference type="Proteomes" id="UP000239814">
    <property type="component" value="Chromosome"/>
</dbReference>
<keyword evidence="3" id="KW-0489">Methyltransferase</keyword>
<keyword evidence="1 3" id="KW-0808">Transferase</keyword>
<dbReference type="PANTHER" id="PTHR43861:SF3">
    <property type="entry name" value="PUTATIVE (AFU_ORTHOLOGUE AFUA_2G14390)-RELATED"/>
    <property type="match status" value="1"/>
</dbReference>
<organism evidence="3 4">
    <name type="scientific">Gordonia iterans</name>
    <dbReference type="NCBI Taxonomy" id="1004901"/>
    <lineage>
        <taxon>Bacteria</taxon>
        <taxon>Bacillati</taxon>
        <taxon>Actinomycetota</taxon>
        <taxon>Actinomycetes</taxon>
        <taxon>Mycobacteriales</taxon>
        <taxon>Gordoniaceae</taxon>
        <taxon>Gordonia</taxon>
    </lineage>
</organism>
<accession>A0A2S0KF72</accession>
<sequence>MTRPHHAERFTAARWEEMWAGKTQPQTTLAHPYLASELAGLTRGTALDAGCGAGAEAVWLAERGWQVTGADVSPTALAIAASRARAAEVEVDWVEADLTTWAPERPADLVTTFYAHPDADQIEFYRRLAEWVTVGGTLLIVGHLHRHDDGAHAHRRAEPPEETTATADRITAQLPADRWRIEAAFEGSRTVPAGGGEERLLHDVVVRATRLAPS</sequence>
<dbReference type="CDD" id="cd02440">
    <property type="entry name" value="AdoMet_MTases"/>
    <property type="match status" value="1"/>
</dbReference>
<dbReference type="OrthoDB" id="9786503at2"/>